<organism evidence="3 4">
    <name type="scientific">Allomyces macrogynus (strain ATCC 38327)</name>
    <name type="common">Allomyces javanicus var. macrogynus</name>
    <dbReference type="NCBI Taxonomy" id="578462"/>
    <lineage>
        <taxon>Eukaryota</taxon>
        <taxon>Fungi</taxon>
        <taxon>Fungi incertae sedis</taxon>
        <taxon>Blastocladiomycota</taxon>
        <taxon>Blastocladiomycetes</taxon>
        <taxon>Blastocladiales</taxon>
        <taxon>Blastocladiaceae</taxon>
        <taxon>Allomyces</taxon>
    </lineage>
</organism>
<evidence type="ECO:0000256" key="1">
    <source>
        <dbReference type="SAM" id="MobiDB-lite"/>
    </source>
</evidence>
<dbReference type="Gene3D" id="3.30.160.20">
    <property type="match status" value="1"/>
</dbReference>
<name>A0A0L0SPA2_ALLM3</name>
<feature type="domain" description="DRBM" evidence="2">
    <location>
        <begin position="114"/>
        <end position="193"/>
    </location>
</feature>
<dbReference type="EMBL" id="GG745344">
    <property type="protein sequence ID" value="KNE64205.1"/>
    <property type="molecule type" value="Genomic_DNA"/>
</dbReference>
<feature type="compositionally biased region" description="Basic and acidic residues" evidence="1">
    <location>
        <begin position="1"/>
        <end position="11"/>
    </location>
</feature>
<reference evidence="4" key="2">
    <citation type="submission" date="2009-11" db="EMBL/GenBank/DDBJ databases">
        <title>The Genome Sequence of Allomyces macrogynus strain ATCC 38327.</title>
        <authorList>
            <consortium name="The Broad Institute Genome Sequencing Platform"/>
            <person name="Russ C."/>
            <person name="Cuomo C."/>
            <person name="Shea T."/>
            <person name="Young S.K."/>
            <person name="Zeng Q."/>
            <person name="Koehrsen M."/>
            <person name="Haas B."/>
            <person name="Borodovsky M."/>
            <person name="Guigo R."/>
            <person name="Alvarado L."/>
            <person name="Berlin A."/>
            <person name="Borenstein D."/>
            <person name="Chen Z."/>
            <person name="Engels R."/>
            <person name="Freedman E."/>
            <person name="Gellesch M."/>
            <person name="Goldberg J."/>
            <person name="Griggs A."/>
            <person name="Gujja S."/>
            <person name="Heiman D."/>
            <person name="Hepburn T."/>
            <person name="Howarth C."/>
            <person name="Jen D."/>
            <person name="Larson L."/>
            <person name="Lewis B."/>
            <person name="Mehta T."/>
            <person name="Park D."/>
            <person name="Pearson M."/>
            <person name="Roberts A."/>
            <person name="Saif S."/>
            <person name="Shenoy N."/>
            <person name="Sisk P."/>
            <person name="Stolte C."/>
            <person name="Sykes S."/>
            <person name="Walk T."/>
            <person name="White J."/>
            <person name="Yandava C."/>
            <person name="Burger G."/>
            <person name="Gray M.W."/>
            <person name="Holland P.W.H."/>
            <person name="King N."/>
            <person name="Lang F.B.F."/>
            <person name="Roger A.J."/>
            <person name="Ruiz-Trillo I."/>
            <person name="Lander E."/>
            <person name="Nusbaum C."/>
        </authorList>
    </citation>
    <scope>NUCLEOTIDE SEQUENCE [LARGE SCALE GENOMIC DNA]</scope>
    <source>
        <strain evidence="4">ATCC 38327</strain>
    </source>
</reference>
<accession>A0A0L0SPA2</accession>
<dbReference type="SUPFAM" id="SSF54768">
    <property type="entry name" value="dsRNA-binding domain-like"/>
    <property type="match status" value="3"/>
</dbReference>
<feature type="compositionally biased region" description="Low complexity" evidence="1">
    <location>
        <begin position="21"/>
        <end position="37"/>
    </location>
</feature>
<keyword evidence="4" id="KW-1185">Reference proteome</keyword>
<sequence>MYKSQRARDYPYRAPPPAWNPAPVASPSHPDAPPADVGDQDPASQLNIHLTRTLRLPPATYTFDDASQRTRPLFRGSATAAGLTATPDAWAPSKRDAKLLAALEWLNLYRDAPPTDLLTAYAAAHGLAPPIYAEHTSAPPRPHPPSRRSGPDSDPWYRAHVTLAGHQVWSDAAAPSVNDARNLAAAQWLAQHARGGGSGNGTASTTAAPIEARAPAHAEAIVALNLLALDRYRTPPTYEFDQRGAPYKRGKVPEFRAVVTAGGIAARGRDWRESKKLAKEDAAQVWLDQNGDVQPRRPPVVGGSSAQGNGSQDGGTLVRIKNEPPSPPRAKDPRGPARPPSSTAAAEPPAVPPPPAAAAAQTSLSSVSTGATSPDALTRLHHLSAALDWPVQWASMDNEGFHLVHLGTALSAPGTTPSGAAEALLAVARAKLLAGPDGV</sequence>
<feature type="region of interest" description="Disordered" evidence="1">
    <location>
        <begin position="1"/>
        <end position="43"/>
    </location>
</feature>
<protein>
    <recommendedName>
        <fullName evidence="2">DRBM domain-containing protein</fullName>
    </recommendedName>
</protein>
<proteinExistence type="predicted"/>
<feature type="region of interest" description="Disordered" evidence="1">
    <location>
        <begin position="286"/>
        <end position="372"/>
    </location>
</feature>
<evidence type="ECO:0000259" key="2">
    <source>
        <dbReference type="SMART" id="SM00358"/>
    </source>
</evidence>
<dbReference type="InterPro" id="IPR014720">
    <property type="entry name" value="dsRBD_dom"/>
</dbReference>
<dbReference type="OrthoDB" id="5961559at2759"/>
<feature type="compositionally biased region" description="Polar residues" evidence="1">
    <location>
        <begin position="361"/>
        <end position="372"/>
    </location>
</feature>
<evidence type="ECO:0000313" key="3">
    <source>
        <dbReference type="EMBL" id="KNE64205.1"/>
    </source>
</evidence>
<dbReference type="VEuPathDB" id="FungiDB:AMAG_09248"/>
<feature type="domain" description="DRBM" evidence="2">
    <location>
        <begin position="220"/>
        <end position="291"/>
    </location>
</feature>
<feature type="region of interest" description="Disordered" evidence="1">
    <location>
        <begin position="132"/>
        <end position="157"/>
    </location>
</feature>
<dbReference type="CDD" id="cd00048">
    <property type="entry name" value="DSRM_SF"/>
    <property type="match status" value="2"/>
</dbReference>
<feature type="domain" description="DRBM" evidence="2">
    <location>
        <begin position="42"/>
        <end position="110"/>
    </location>
</feature>
<dbReference type="SMART" id="SM00358">
    <property type="entry name" value="DSRM"/>
    <property type="match status" value="3"/>
</dbReference>
<reference evidence="3 4" key="1">
    <citation type="submission" date="2009-11" db="EMBL/GenBank/DDBJ databases">
        <title>Annotation of Allomyces macrogynus ATCC 38327.</title>
        <authorList>
            <consortium name="The Broad Institute Genome Sequencing Platform"/>
            <person name="Russ C."/>
            <person name="Cuomo C."/>
            <person name="Burger G."/>
            <person name="Gray M.W."/>
            <person name="Holland P.W.H."/>
            <person name="King N."/>
            <person name="Lang F.B.F."/>
            <person name="Roger A.J."/>
            <person name="Ruiz-Trillo I."/>
            <person name="Young S.K."/>
            <person name="Zeng Q."/>
            <person name="Gargeya S."/>
            <person name="Fitzgerald M."/>
            <person name="Haas B."/>
            <person name="Abouelleil A."/>
            <person name="Alvarado L."/>
            <person name="Arachchi H.M."/>
            <person name="Berlin A."/>
            <person name="Chapman S.B."/>
            <person name="Gearin G."/>
            <person name="Goldberg J."/>
            <person name="Griggs A."/>
            <person name="Gujja S."/>
            <person name="Hansen M."/>
            <person name="Heiman D."/>
            <person name="Howarth C."/>
            <person name="Larimer J."/>
            <person name="Lui A."/>
            <person name="MacDonald P.J.P."/>
            <person name="McCowen C."/>
            <person name="Montmayeur A."/>
            <person name="Murphy C."/>
            <person name="Neiman D."/>
            <person name="Pearson M."/>
            <person name="Priest M."/>
            <person name="Roberts A."/>
            <person name="Saif S."/>
            <person name="Shea T."/>
            <person name="Sisk P."/>
            <person name="Stolte C."/>
            <person name="Sykes S."/>
            <person name="Wortman J."/>
            <person name="Nusbaum C."/>
            <person name="Birren B."/>
        </authorList>
    </citation>
    <scope>NUCLEOTIDE SEQUENCE [LARGE SCALE GENOMIC DNA]</scope>
    <source>
        <strain evidence="3 4">ATCC 38327</strain>
    </source>
</reference>
<evidence type="ECO:0000313" key="4">
    <source>
        <dbReference type="Proteomes" id="UP000054350"/>
    </source>
</evidence>
<dbReference type="Proteomes" id="UP000054350">
    <property type="component" value="Unassembled WGS sequence"/>
</dbReference>
<dbReference type="AlphaFoldDB" id="A0A0L0SPA2"/>
<gene>
    <name evidence="3" type="ORF">AMAG_09248</name>
</gene>